<sequence>MGQLQHDTGAVQVMRPDTLPGTKKINDLLLKKEAAGSNNKIDRGTHSCMESLCGSPVLKRHRRPGFHVPRPHSGKT</sequence>
<gene>
    <name evidence="2" type="ORF">E2C01_087454</name>
</gene>
<feature type="region of interest" description="Disordered" evidence="1">
    <location>
        <begin position="1"/>
        <end position="22"/>
    </location>
</feature>
<keyword evidence="3" id="KW-1185">Reference proteome</keyword>
<protein>
    <submittedName>
        <fullName evidence="2">Uncharacterized protein</fullName>
    </submittedName>
</protein>
<accession>A0A5B7JHB7</accession>
<dbReference type="Proteomes" id="UP000324222">
    <property type="component" value="Unassembled WGS sequence"/>
</dbReference>
<dbReference type="AlphaFoldDB" id="A0A5B7JHB7"/>
<organism evidence="2 3">
    <name type="scientific">Portunus trituberculatus</name>
    <name type="common">Swimming crab</name>
    <name type="synonym">Neptunus trituberculatus</name>
    <dbReference type="NCBI Taxonomy" id="210409"/>
    <lineage>
        <taxon>Eukaryota</taxon>
        <taxon>Metazoa</taxon>
        <taxon>Ecdysozoa</taxon>
        <taxon>Arthropoda</taxon>
        <taxon>Crustacea</taxon>
        <taxon>Multicrustacea</taxon>
        <taxon>Malacostraca</taxon>
        <taxon>Eumalacostraca</taxon>
        <taxon>Eucarida</taxon>
        <taxon>Decapoda</taxon>
        <taxon>Pleocyemata</taxon>
        <taxon>Brachyura</taxon>
        <taxon>Eubrachyura</taxon>
        <taxon>Portunoidea</taxon>
        <taxon>Portunidae</taxon>
        <taxon>Portuninae</taxon>
        <taxon>Portunus</taxon>
    </lineage>
</organism>
<evidence type="ECO:0000256" key="1">
    <source>
        <dbReference type="SAM" id="MobiDB-lite"/>
    </source>
</evidence>
<evidence type="ECO:0000313" key="3">
    <source>
        <dbReference type="Proteomes" id="UP000324222"/>
    </source>
</evidence>
<dbReference type="EMBL" id="VSRR010091011">
    <property type="protein sequence ID" value="MPC92368.1"/>
    <property type="molecule type" value="Genomic_DNA"/>
</dbReference>
<evidence type="ECO:0000313" key="2">
    <source>
        <dbReference type="EMBL" id="MPC92368.1"/>
    </source>
</evidence>
<proteinExistence type="predicted"/>
<name>A0A5B7JHB7_PORTR</name>
<reference evidence="2 3" key="1">
    <citation type="submission" date="2019-05" db="EMBL/GenBank/DDBJ databases">
        <title>Another draft genome of Portunus trituberculatus and its Hox gene families provides insights of decapod evolution.</title>
        <authorList>
            <person name="Jeong J.-H."/>
            <person name="Song I."/>
            <person name="Kim S."/>
            <person name="Choi T."/>
            <person name="Kim D."/>
            <person name="Ryu S."/>
            <person name="Kim W."/>
        </authorList>
    </citation>
    <scope>NUCLEOTIDE SEQUENCE [LARGE SCALE GENOMIC DNA]</scope>
    <source>
        <tissue evidence="2">Muscle</tissue>
    </source>
</reference>
<comment type="caution">
    <text evidence="2">The sequence shown here is derived from an EMBL/GenBank/DDBJ whole genome shotgun (WGS) entry which is preliminary data.</text>
</comment>